<feature type="non-terminal residue" evidence="1">
    <location>
        <position position="1"/>
    </location>
</feature>
<dbReference type="OrthoDB" id="6613063at2759"/>
<name>A0A0H2RLE7_9AGAM</name>
<evidence type="ECO:0000313" key="2">
    <source>
        <dbReference type="Proteomes" id="UP000053477"/>
    </source>
</evidence>
<organism evidence="1 2">
    <name type="scientific">Schizopora paradoxa</name>
    <dbReference type="NCBI Taxonomy" id="27342"/>
    <lineage>
        <taxon>Eukaryota</taxon>
        <taxon>Fungi</taxon>
        <taxon>Dikarya</taxon>
        <taxon>Basidiomycota</taxon>
        <taxon>Agaricomycotina</taxon>
        <taxon>Agaricomycetes</taxon>
        <taxon>Hymenochaetales</taxon>
        <taxon>Schizoporaceae</taxon>
        <taxon>Schizopora</taxon>
    </lineage>
</organism>
<keyword evidence="2" id="KW-1185">Reference proteome</keyword>
<gene>
    <name evidence="1" type="ORF">SCHPADRAFT_829003</name>
</gene>
<dbReference type="InParanoid" id="A0A0H2RLE7"/>
<dbReference type="STRING" id="27342.A0A0H2RLE7"/>
<dbReference type="EMBL" id="KQ085971">
    <property type="protein sequence ID" value="KLO12795.1"/>
    <property type="molecule type" value="Genomic_DNA"/>
</dbReference>
<dbReference type="Proteomes" id="UP000053477">
    <property type="component" value="Unassembled WGS sequence"/>
</dbReference>
<dbReference type="AlphaFoldDB" id="A0A0H2RLE7"/>
<evidence type="ECO:0000313" key="1">
    <source>
        <dbReference type="EMBL" id="KLO12795.1"/>
    </source>
</evidence>
<reference evidence="1 2" key="1">
    <citation type="submission" date="2015-04" db="EMBL/GenBank/DDBJ databases">
        <title>Complete genome sequence of Schizopora paradoxa KUC8140, a cosmopolitan wood degrader in East Asia.</title>
        <authorList>
            <consortium name="DOE Joint Genome Institute"/>
            <person name="Min B."/>
            <person name="Park H."/>
            <person name="Jang Y."/>
            <person name="Kim J.-J."/>
            <person name="Kim K.H."/>
            <person name="Pangilinan J."/>
            <person name="Lipzen A."/>
            <person name="Riley R."/>
            <person name="Grigoriev I.V."/>
            <person name="Spatafora J.W."/>
            <person name="Choi I.-G."/>
        </authorList>
    </citation>
    <scope>NUCLEOTIDE SEQUENCE [LARGE SCALE GENOMIC DNA]</scope>
    <source>
        <strain evidence="1 2">KUC8140</strain>
    </source>
</reference>
<proteinExistence type="predicted"/>
<protein>
    <submittedName>
        <fullName evidence="1">Uncharacterized protein</fullName>
    </submittedName>
</protein>
<accession>A0A0H2RLE7</accession>
<sequence>LLHVPDDVRNCGPLCITWTFFNERFIGSLQSGIKSRVHPWGNLSQRCYKLAILAQLGSKYSLEDELSIGPSLGEVSKTETVYPDCEI</sequence>